<protein>
    <submittedName>
        <fullName evidence="3">Uncharacterized protein</fullName>
    </submittedName>
</protein>
<gene>
    <name evidence="3" type="ORF">BJ212DRAFT_1332337</name>
</gene>
<evidence type="ECO:0000313" key="4">
    <source>
        <dbReference type="Proteomes" id="UP000807769"/>
    </source>
</evidence>
<dbReference type="EMBL" id="JABBWG010000006">
    <property type="protein sequence ID" value="KAG1821597.1"/>
    <property type="molecule type" value="Genomic_DNA"/>
</dbReference>
<proteinExistence type="predicted"/>
<feature type="region of interest" description="Disordered" evidence="1">
    <location>
        <begin position="523"/>
        <end position="561"/>
    </location>
</feature>
<reference evidence="3" key="1">
    <citation type="journal article" date="2020" name="New Phytol.">
        <title>Comparative genomics reveals dynamic genome evolution in host specialist ectomycorrhizal fungi.</title>
        <authorList>
            <person name="Lofgren L.A."/>
            <person name="Nguyen N.H."/>
            <person name="Vilgalys R."/>
            <person name="Ruytinx J."/>
            <person name="Liao H.L."/>
            <person name="Branco S."/>
            <person name="Kuo A."/>
            <person name="LaButti K."/>
            <person name="Lipzen A."/>
            <person name="Andreopoulos W."/>
            <person name="Pangilinan J."/>
            <person name="Riley R."/>
            <person name="Hundley H."/>
            <person name="Na H."/>
            <person name="Barry K."/>
            <person name="Grigoriev I.V."/>
            <person name="Stajich J.E."/>
            <person name="Kennedy P.G."/>
        </authorList>
    </citation>
    <scope>NUCLEOTIDE SEQUENCE</scope>
    <source>
        <strain evidence="3">MN1</strain>
    </source>
</reference>
<organism evidence="3 4">
    <name type="scientific">Suillus subaureus</name>
    <dbReference type="NCBI Taxonomy" id="48587"/>
    <lineage>
        <taxon>Eukaryota</taxon>
        <taxon>Fungi</taxon>
        <taxon>Dikarya</taxon>
        <taxon>Basidiomycota</taxon>
        <taxon>Agaricomycotina</taxon>
        <taxon>Agaricomycetes</taxon>
        <taxon>Agaricomycetidae</taxon>
        <taxon>Boletales</taxon>
        <taxon>Suillineae</taxon>
        <taxon>Suillaceae</taxon>
        <taxon>Suillus</taxon>
    </lineage>
</organism>
<dbReference type="OrthoDB" id="2626077at2759"/>
<dbReference type="AlphaFoldDB" id="A0A9P7EHY6"/>
<keyword evidence="2" id="KW-0812">Transmembrane</keyword>
<dbReference type="RefSeq" id="XP_041196337.1">
    <property type="nucleotide sequence ID" value="XM_041334802.1"/>
</dbReference>
<keyword evidence="2" id="KW-0472">Membrane</keyword>
<evidence type="ECO:0000256" key="2">
    <source>
        <dbReference type="SAM" id="Phobius"/>
    </source>
</evidence>
<accession>A0A9P7EHY6</accession>
<name>A0A9P7EHY6_9AGAM</name>
<evidence type="ECO:0000256" key="1">
    <source>
        <dbReference type="SAM" id="MobiDB-lite"/>
    </source>
</evidence>
<feature type="transmembrane region" description="Helical" evidence="2">
    <location>
        <begin position="34"/>
        <end position="53"/>
    </location>
</feature>
<evidence type="ECO:0000313" key="3">
    <source>
        <dbReference type="EMBL" id="KAG1821597.1"/>
    </source>
</evidence>
<keyword evidence="4" id="KW-1185">Reference proteome</keyword>
<keyword evidence="2" id="KW-1133">Transmembrane helix</keyword>
<dbReference type="GeneID" id="64628819"/>
<dbReference type="Proteomes" id="UP000807769">
    <property type="component" value="Unassembled WGS sequence"/>
</dbReference>
<sequence length="926" mass="99201">MLVAAPFERSSEVVVCDALLVNPGVTSLMRMIKMMEPIAAIALCVAAFPMAALRRSWPIMKEITSKLGYCLRTGTARLAEILVACFSKIAHMSSSVARYIAMFMITAYRWLLFIIHRVHALLAACLCWISMGIKAIHHVVQRKPATKAQIPIITITPAENPETSACESVMIAALLEEISDGATGVKPLLGDASPNSEDCPTDDVIVESQIDKPLLHASRGQVGGEELLVVEQHVLLDGQDVHTKCLDHEIRPDAPGDTLPGAMTGKPEIHAICSRDSGGPVVVKIEGPVAYSPLVPSGDDEATATASIPCKAGYPITRLAPKERAPGEQPTYSEGVYQKTIPGSAELGAKKQESSYNNQDVLNPCVVIDVPESKGPSHCLGTTTSTDESPSDPAVESIKPYRAVQPPLPACSLTPSRSTASELSLIVQGENGKRLNASTVSRQKNSDQCEDNSPNKICFSLGNETFMPEAIMETKESAIIPSVPPSSAPRKTNSSLFMTIPEASTPGEFPSAQLSAHNAQLLTSPNTKECPSSIKEGPTKIASDDKLYSTSNSNPEGREPTSEIWDFPKSGTNAPFHRFLSASIHAPSGQSPEPAVHCTGGAIEASPAMPQSGRPPHVVLSKNSLNHRAASFTPHGLVLKSTSTTYDPPLRLVGPGLEQGDHALSLNRPNHTHSRKYMADLPDHTAKVYGLQPLHSAGTYATHRNVPPQMAVSGSNHVTTYRAPSTRGLVPDWAAEAAAERRSVDMHISAPKVYLGTPAARASSLHQPSGTTTIRMPIPEDIFSPAPQRVASKVARWAAEVNRVREPAMSQILEGSSLDAQVKGCCQGGQQRPLLLNRKANTTLSRDDTPAVFPSASGTAYHDQGPVFSEFAKRAVETCDKEQTKYGDFLSKMFDKVLMRILGLSPGGSTTLTTNPSVQGTWRILY</sequence>
<feature type="region of interest" description="Disordered" evidence="1">
    <location>
        <begin position="586"/>
        <end position="616"/>
    </location>
</feature>
<comment type="caution">
    <text evidence="3">The sequence shown here is derived from an EMBL/GenBank/DDBJ whole genome shotgun (WGS) entry which is preliminary data.</text>
</comment>
<feature type="transmembrane region" description="Helical" evidence="2">
    <location>
        <begin position="121"/>
        <end position="140"/>
    </location>
</feature>